<dbReference type="PANTHER" id="PTHR48079:SF6">
    <property type="entry name" value="NAD(P)-BINDING DOMAIN-CONTAINING PROTEIN-RELATED"/>
    <property type="match status" value="1"/>
</dbReference>
<organism evidence="2 3">
    <name type="scientific">Chitinophaga cymbidii</name>
    <dbReference type="NCBI Taxonomy" id="1096750"/>
    <lineage>
        <taxon>Bacteria</taxon>
        <taxon>Pseudomonadati</taxon>
        <taxon>Bacteroidota</taxon>
        <taxon>Chitinophagia</taxon>
        <taxon>Chitinophagales</taxon>
        <taxon>Chitinophagaceae</taxon>
        <taxon>Chitinophaga</taxon>
    </lineage>
</organism>
<dbReference type="SUPFAM" id="SSF51735">
    <property type="entry name" value="NAD(P)-binding Rossmann-fold domains"/>
    <property type="match status" value="1"/>
</dbReference>
<dbReference type="AlphaFoldDB" id="A0A512RH59"/>
<proteinExistence type="predicted"/>
<evidence type="ECO:0000313" key="3">
    <source>
        <dbReference type="Proteomes" id="UP000321436"/>
    </source>
</evidence>
<dbReference type="InterPro" id="IPR001509">
    <property type="entry name" value="Epimerase_deHydtase"/>
</dbReference>
<evidence type="ECO:0000313" key="2">
    <source>
        <dbReference type="EMBL" id="GEP95037.1"/>
    </source>
</evidence>
<dbReference type="InterPro" id="IPR036291">
    <property type="entry name" value="NAD(P)-bd_dom_sf"/>
</dbReference>
<dbReference type="GO" id="GO:0005737">
    <property type="term" value="C:cytoplasm"/>
    <property type="evidence" value="ECO:0007669"/>
    <property type="project" value="TreeGrafter"/>
</dbReference>
<name>A0A512RH59_9BACT</name>
<dbReference type="Gene3D" id="3.40.50.720">
    <property type="entry name" value="NAD(P)-binding Rossmann-like Domain"/>
    <property type="match status" value="1"/>
</dbReference>
<dbReference type="Proteomes" id="UP000321436">
    <property type="component" value="Unassembled WGS sequence"/>
</dbReference>
<dbReference type="EMBL" id="BKAU01000001">
    <property type="protein sequence ID" value="GEP95037.1"/>
    <property type="molecule type" value="Genomic_DNA"/>
</dbReference>
<dbReference type="InterPro" id="IPR051783">
    <property type="entry name" value="NAD(P)-dependent_oxidoreduct"/>
</dbReference>
<dbReference type="GO" id="GO:0004029">
    <property type="term" value="F:aldehyde dehydrogenase (NAD+) activity"/>
    <property type="evidence" value="ECO:0007669"/>
    <property type="project" value="TreeGrafter"/>
</dbReference>
<dbReference type="OrthoDB" id="596910at2"/>
<dbReference type="Pfam" id="PF01370">
    <property type="entry name" value="Epimerase"/>
    <property type="match status" value="1"/>
</dbReference>
<reference evidence="2 3" key="1">
    <citation type="submission" date="2019-07" db="EMBL/GenBank/DDBJ databases">
        <title>Whole genome shotgun sequence of Chitinophaga cymbidii NBRC 109752.</title>
        <authorList>
            <person name="Hosoyama A."/>
            <person name="Uohara A."/>
            <person name="Ohji S."/>
            <person name="Ichikawa N."/>
        </authorList>
    </citation>
    <scope>NUCLEOTIDE SEQUENCE [LARGE SCALE GENOMIC DNA]</scope>
    <source>
        <strain evidence="2 3">NBRC 109752</strain>
    </source>
</reference>
<protein>
    <submittedName>
        <fullName evidence="2">NAD-dependent epimerase</fullName>
    </submittedName>
</protein>
<accession>A0A512RH59</accession>
<gene>
    <name evidence="2" type="ORF">CCY01nite_12970</name>
</gene>
<sequence>MILVTGGSGFLGSYLLRSLVRTGKPVRALYRRHIPVQLAGIKDRVEWMQGDVLDIGAVEDAMQDVEQVYHCAAVVSFQPDKRAEMLRINVEGTANVVNLALENGVKKMVHVSSVAALGRARQAEDISEEAQWEDSKHNSYYAISKHLSEIEIWRGIAEGLNAVIVNPSIILGSGFWHDGSGMLLKNAWKEFPYYTEGINGFVDVEDVVDVMTALMESDIRGQRYILSAENWPYRQLFTVMAEALGKKPPHIATRPWMAELVWRLEKIKGMITGKRPLLTKETARTAQQKVYYNNSKILRALPDFRFKPLEQTVREISAAFLAEQQQQSLQPSL</sequence>
<dbReference type="RefSeq" id="WP_146858955.1">
    <property type="nucleotide sequence ID" value="NZ_BKAU01000001.1"/>
</dbReference>
<comment type="caution">
    <text evidence="2">The sequence shown here is derived from an EMBL/GenBank/DDBJ whole genome shotgun (WGS) entry which is preliminary data.</text>
</comment>
<keyword evidence="3" id="KW-1185">Reference proteome</keyword>
<evidence type="ECO:0000259" key="1">
    <source>
        <dbReference type="Pfam" id="PF01370"/>
    </source>
</evidence>
<feature type="domain" description="NAD-dependent epimerase/dehydratase" evidence="1">
    <location>
        <begin position="2"/>
        <end position="217"/>
    </location>
</feature>
<dbReference type="PANTHER" id="PTHR48079">
    <property type="entry name" value="PROTEIN YEEZ"/>
    <property type="match status" value="1"/>
</dbReference>